<accession>A0A9P3CTY3</accession>
<dbReference type="AlphaFoldDB" id="A0A9P3CTY3"/>
<dbReference type="GeneID" id="68296205"/>
<feature type="compositionally biased region" description="Basic and acidic residues" evidence="1">
    <location>
        <begin position="163"/>
        <end position="173"/>
    </location>
</feature>
<feature type="compositionally biased region" description="Basic and acidic residues" evidence="1">
    <location>
        <begin position="52"/>
        <end position="89"/>
    </location>
</feature>
<reference evidence="3 4" key="1">
    <citation type="submission" date="2021-01" db="EMBL/GenBank/DDBJ databases">
        <title>Cercospora kikuchii MAFF 305040 whole genome shotgun sequence.</title>
        <authorList>
            <person name="Kashiwa T."/>
            <person name="Suzuki T."/>
        </authorList>
    </citation>
    <scope>NUCLEOTIDE SEQUENCE [LARGE SCALE GENOMIC DNA]</scope>
    <source>
        <strain evidence="3 4">MAFF 305040</strain>
    </source>
</reference>
<feature type="region of interest" description="Disordered" evidence="1">
    <location>
        <begin position="146"/>
        <end position="180"/>
    </location>
</feature>
<feature type="compositionally biased region" description="Basic and acidic residues" evidence="1">
    <location>
        <begin position="112"/>
        <end position="122"/>
    </location>
</feature>
<feature type="signal peptide" evidence="2">
    <location>
        <begin position="1"/>
        <end position="22"/>
    </location>
</feature>
<keyword evidence="2" id="KW-0732">Signal</keyword>
<gene>
    <name evidence="3" type="ORF">CKM354_001063000</name>
</gene>
<organism evidence="3 4">
    <name type="scientific">Cercospora kikuchii</name>
    <dbReference type="NCBI Taxonomy" id="84275"/>
    <lineage>
        <taxon>Eukaryota</taxon>
        <taxon>Fungi</taxon>
        <taxon>Dikarya</taxon>
        <taxon>Ascomycota</taxon>
        <taxon>Pezizomycotina</taxon>
        <taxon>Dothideomycetes</taxon>
        <taxon>Dothideomycetidae</taxon>
        <taxon>Mycosphaerellales</taxon>
        <taxon>Mycosphaerellaceae</taxon>
        <taxon>Cercospora</taxon>
    </lineage>
</organism>
<evidence type="ECO:0000313" key="3">
    <source>
        <dbReference type="EMBL" id="GIZ47542.1"/>
    </source>
</evidence>
<keyword evidence="4" id="KW-1185">Reference proteome</keyword>
<feature type="chain" id="PRO_5040498618" evidence="2">
    <location>
        <begin position="23"/>
        <end position="205"/>
    </location>
</feature>
<sequence>MGIGSLYYFAGSLLLASWCCWSHYEGFDGAFHRPGKSRKKAERQAQAQADALSKDLRESRDRHHSRHRDDDDPPARHPRRRYDSRSERSGRRRSQSRSTVSSSGQGSAIRSDYSHHGPEKRVQPTPYSDYVPEHFILKPNARGAVAPLHPVHGTQHDSHRRTPKDFDIPDPKHPGKTVRQSHPQAFNHLFGADDDQAKGGAGDAF</sequence>
<dbReference type="Proteomes" id="UP000825890">
    <property type="component" value="Unassembled WGS sequence"/>
</dbReference>
<evidence type="ECO:0000256" key="1">
    <source>
        <dbReference type="SAM" id="MobiDB-lite"/>
    </source>
</evidence>
<evidence type="ECO:0000256" key="2">
    <source>
        <dbReference type="SAM" id="SignalP"/>
    </source>
</evidence>
<proteinExistence type="predicted"/>
<protein>
    <submittedName>
        <fullName evidence="3">Uncharacterized protein</fullName>
    </submittedName>
</protein>
<dbReference type="RefSeq" id="XP_044662029.1">
    <property type="nucleotide sequence ID" value="XM_044806094.1"/>
</dbReference>
<name>A0A9P3CTY3_9PEZI</name>
<comment type="caution">
    <text evidence="3">The sequence shown here is derived from an EMBL/GenBank/DDBJ whole genome shotgun (WGS) entry which is preliminary data.</text>
</comment>
<feature type="region of interest" description="Disordered" evidence="1">
    <location>
        <begin position="34"/>
        <end position="127"/>
    </location>
</feature>
<dbReference type="EMBL" id="BOLY01000007">
    <property type="protein sequence ID" value="GIZ47542.1"/>
    <property type="molecule type" value="Genomic_DNA"/>
</dbReference>
<evidence type="ECO:0000313" key="4">
    <source>
        <dbReference type="Proteomes" id="UP000825890"/>
    </source>
</evidence>